<dbReference type="RefSeq" id="WP_074994463.1">
    <property type="nucleotide sequence ID" value="NZ_FMZK01000004.1"/>
</dbReference>
<dbReference type="InterPro" id="IPR028978">
    <property type="entry name" value="Chorismate_lyase_/UTRA_dom_sf"/>
</dbReference>
<dbReference type="EMBL" id="FMZK01000004">
    <property type="protein sequence ID" value="SDD00315.1"/>
    <property type="molecule type" value="Genomic_DNA"/>
</dbReference>
<evidence type="ECO:0000313" key="2">
    <source>
        <dbReference type="Proteomes" id="UP000182100"/>
    </source>
</evidence>
<sequence>MTTVPPRPPPPDPAPGPDRRITAFTSSRTRMLLASDGLTTVLLEAAARVPLRARITHVARLSAHALDDCAPRAALGLEAGRPCLLRRTRLVTPAGVPVSANVVVAAAGRDADVDAVMPAPHPLGYALAGRGRRLERRLLHVGRVAWPEAPDRICASKTYVMCHAGEPLVFVREMFNPAYFPAGTDGTSAAHEACPAHGPDRPVP</sequence>
<keyword evidence="1" id="KW-0456">Lyase</keyword>
<name>A0A1G6R894_9ACTN</name>
<protein>
    <submittedName>
        <fullName evidence="1">Chorismate lyase</fullName>
    </submittedName>
</protein>
<gene>
    <name evidence="1" type="ORF">SAMN05216505_104404</name>
</gene>
<evidence type="ECO:0000313" key="1">
    <source>
        <dbReference type="EMBL" id="SDD00315.1"/>
    </source>
</evidence>
<keyword evidence="2" id="KW-1185">Reference proteome</keyword>
<dbReference type="Gene3D" id="3.40.1410.10">
    <property type="entry name" value="Chorismate lyase-like"/>
    <property type="match status" value="1"/>
</dbReference>
<dbReference type="STRING" id="67344.SAMN05216505_104404"/>
<proteinExistence type="predicted"/>
<reference evidence="2" key="1">
    <citation type="submission" date="2016-10" db="EMBL/GenBank/DDBJ databases">
        <authorList>
            <person name="Varghese N."/>
            <person name="Submissions S."/>
        </authorList>
    </citation>
    <scope>NUCLEOTIDE SEQUENCE [LARGE SCALE GENOMIC DNA]</scope>
    <source>
        <strain evidence="2">CGMCC 4.3504</strain>
    </source>
</reference>
<organism evidence="1 2">
    <name type="scientific">Streptomyces prasinopilosus</name>
    <dbReference type="NCBI Taxonomy" id="67344"/>
    <lineage>
        <taxon>Bacteria</taxon>
        <taxon>Bacillati</taxon>
        <taxon>Actinomycetota</taxon>
        <taxon>Actinomycetes</taxon>
        <taxon>Kitasatosporales</taxon>
        <taxon>Streptomycetaceae</taxon>
        <taxon>Streptomyces</taxon>
    </lineage>
</organism>
<dbReference type="Proteomes" id="UP000182100">
    <property type="component" value="Unassembled WGS sequence"/>
</dbReference>
<dbReference type="SUPFAM" id="SSF64288">
    <property type="entry name" value="Chorismate lyase-like"/>
    <property type="match status" value="1"/>
</dbReference>
<dbReference type="GO" id="GO:0016829">
    <property type="term" value="F:lyase activity"/>
    <property type="evidence" value="ECO:0007669"/>
    <property type="project" value="UniProtKB-KW"/>
</dbReference>
<dbReference type="AlphaFoldDB" id="A0A1G6R894"/>
<accession>A0A1G6R894</accession>